<evidence type="ECO:0000256" key="4">
    <source>
        <dbReference type="ARBA" id="ARBA00023136"/>
    </source>
</evidence>
<dbReference type="Proteomes" id="UP000009022">
    <property type="component" value="Unassembled WGS sequence"/>
</dbReference>
<evidence type="ECO:0000256" key="3">
    <source>
        <dbReference type="ARBA" id="ARBA00022989"/>
    </source>
</evidence>
<keyword evidence="7" id="KW-1185">Reference proteome</keyword>
<protein>
    <submittedName>
        <fullName evidence="6">Uncharacterized protein</fullName>
    </submittedName>
</protein>
<feature type="transmembrane region" description="Helical" evidence="5">
    <location>
        <begin position="215"/>
        <end position="239"/>
    </location>
</feature>
<sequence length="294" mass="33266">MFSQFKNPLLLRKSLKLKTSLRLLEQFSRSTSSSVKFQAEIILNYERCCEYEYVYDRILSCDIARKSFITGKIATTSDSTFHSLNVKSKNQTEERPLQIILCPVFIIRSNMSTTYSETDDDNPKYQRESYVYPTFSLPIVNQFNAMMRRVVILCSFSIFLGVILIAIGITSIFVPSMGSMRIYHPLWIGGMIIITAIFGIIGYRKNVTRPIIMHINLILNILSITATVGGCIMCVIAIIEGVENNASIGQIAAINICLILMYLIIFSSYVYCIIVYFLVIKSPVILITSGTRMS</sequence>
<evidence type="ECO:0000256" key="2">
    <source>
        <dbReference type="ARBA" id="ARBA00022692"/>
    </source>
</evidence>
<dbReference type="RefSeq" id="XP_002113346.1">
    <property type="nucleotide sequence ID" value="XM_002113310.1"/>
</dbReference>
<dbReference type="KEGG" id="tad:TRIADDRAFT_57403"/>
<feature type="transmembrane region" description="Helical" evidence="5">
    <location>
        <begin position="186"/>
        <end position="203"/>
    </location>
</feature>
<name>B3RZC6_TRIAD</name>
<evidence type="ECO:0000256" key="1">
    <source>
        <dbReference type="ARBA" id="ARBA00004141"/>
    </source>
</evidence>
<feature type="transmembrane region" description="Helical" evidence="5">
    <location>
        <begin position="251"/>
        <end position="279"/>
    </location>
</feature>
<proteinExistence type="predicted"/>
<keyword evidence="4 5" id="KW-0472">Membrane</keyword>
<dbReference type="InterPro" id="IPR007237">
    <property type="entry name" value="CD20-like"/>
</dbReference>
<dbReference type="HOGENOM" id="CLU_947742_0_0_1"/>
<evidence type="ECO:0000313" key="6">
    <source>
        <dbReference type="EMBL" id="EDV23820.1"/>
    </source>
</evidence>
<dbReference type="GO" id="GO:0016020">
    <property type="term" value="C:membrane"/>
    <property type="evidence" value="ECO:0007669"/>
    <property type="project" value="UniProtKB-SubCell"/>
</dbReference>
<dbReference type="Pfam" id="PF04103">
    <property type="entry name" value="CD20"/>
    <property type="match status" value="1"/>
</dbReference>
<keyword evidence="3 5" id="KW-1133">Transmembrane helix</keyword>
<comment type="subcellular location">
    <subcellularLocation>
        <location evidence="1">Membrane</location>
        <topology evidence="1">Multi-pass membrane protein</topology>
    </subcellularLocation>
</comment>
<dbReference type="CTD" id="6754559"/>
<organism evidence="6 7">
    <name type="scientific">Trichoplax adhaerens</name>
    <name type="common">Trichoplax reptans</name>
    <dbReference type="NCBI Taxonomy" id="10228"/>
    <lineage>
        <taxon>Eukaryota</taxon>
        <taxon>Metazoa</taxon>
        <taxon>Placozoa</taxon>
        <taxon>Uniplacotomia</taxon>
        <taxon>Trichoplacea</taxon>
        <taxon>Trichoplacidae</taxon>
        <taxon>Trichoplax</taxon>
    </lineage>
</organism>
<accession>B3RZC6</accession>
<gene>
    <name evidence="6" type="ORF">TRIADDRAFT_57403</name>
</gene>
<dbReference type="AlphaFoldDB" id="B3RZC6"/>
<evidence type="ECO:0000313" key="7">
    <source>
        <dbReference type="Proteomes" id="UP000009022"/>
    </source>
</evidence>
<reference evidence="6 7" key="1">
    <citation type="journal article" date="2008" name="Nature">
        <title>The Trichoplax genome and the nature of placozoans.</title>
        <authorList>
            <person name="Srivastava M."/>
            <person name="Begovic E."/>
            <person name="Chapman J."/>
            <person name="Putnam N.H."/>
            <person name="Hellsten U."/>
            <person name="Kawashima T."/>
            <person name="Kuo A."/>
            <person name="Mitros T."/>
            <person name="Salamov A."/>
            <person name="Carpenter M.L."/>
            <person name="Signorovitch A.Y."/>
            <person name="Moreno M.A."/>
            <person name="Kamm K."/>
            <person name="Grimwood J."/>
            <person name="Schmutz J."/>
            <person name="Shapiro H."/>
            <person name="Grigoriev I.V."/>
            <person name="Buss L.W."/>
            <person name="Schierwater B."/>
            <person name="Dellaporta S.L."/>
            <person name="Rokhsar D.S."/>
        </authorList>
    </citation>
    <scope>NUCLEOTIDE SEQUENCE [LARGE SCALE GENOMIC DNA]</scope>
    <source>
        <strain evidence="6 7">Grell-BS-1999</strain>
    </source>
</reference>
<dbReference type="InParanoid" id="B3RZC6"/>
<dbReference type="EMBL" id="DS985246">
    <property type="protein sequence ID" value="EDV23820.1"/>
    <property type="molecule type" value="Genomic_DNA"/>
</dbReference>
<keyword evidence="2 5" id="KW-0812">Transmembrane</keyword>
<dbReference type="GeneID" id="6754559"/>
<evidence type="ECO:0000256" key="5">
    <source>
        <dbReference type="SAM" id="Phobius"/>
    </source>
</evidence>
<feature type="transmembrane region" description="Helical" evidence="5">
    <location>
        <begin position="150"/>
        <end position="174"/>
    </location>
</feature>